<feature type="domain" description="PLD phosphodiesterase" evidence="11">
    <location>
        <begin position="661"/>
        <end position="691"/>
    </location>
</feature>
<dbReference type="OrthoDB" id="9761456at2"/>
<dbReference type="EMBL" id="AP018786">
    <property type="protein sequence ID" value="BBF22558.1"/>
    <property type="molecule type" value="Genomic_DNA"/>
</dbReference>
<name>A0A2Z6IBW2_9BURK</name>
<protein>
    <recommendedName>
        <fullName evidence="8 9">Polyphosphate kinase</fullName>
        <ecNumber evidence="8 9">2.7.4.1</ecNumber>
    </recommendedName>
    <alternativeName>
        <fullName evidence="8">ATP-polyphosphate phosphotransferase</fullName>
    </alternativeName>
    <alternativeName>
        <fullName evidence="8">Polyphosphoric acid kinase</fullName>
    </alternativeName>
</protein>
<dbReference type="Proteomes" id="UP000271003">
    <property type="component" value="Chromosome"/>
</dbReference>
<keyword evidence="13" id="KW-1185">Reference proteome</keyword>
<dbReference type="PANTHER" id="PTHR30218:SF0">
    <property type="entry name" value="POLYPHOSPHATE KINASE"/>
    <property type="match status" value="1"/>
</dbReference>
<dbReference type="Gene3D" id="3.30.870.10">
    <property type="entry name" value="Endonuclease Chain A"/>
    <property type="match status" value="2"/>
</dbReference>
<evidence type="ECO:0000256" key="1">
    <source>
        <dbReference type="ARBA" id="ARBA00022553"/>
    </source>
</evidence>
<keyword evidence="6 8" id="KW-0067">ATP-binding</keyword>
<dbReference type="Pfam" id="PF13089">
    <property type="entry name" value="PP_kinase_N"/>
    <property type="match status" value="1"/>
</dbReference>
<dbReference type="GO" id="GO:0046872">
    <property type="term" value="F:metal ion binding"/>
    <property type="evidence" value="ECO:0007669"/>
    <property type="project" value="UniProtKB-KW"/>
</dbReference>
<dbReference type="GO" id="GO:0005524">
    <property type="term" value="F:ATP binding"/>
    <property type="evidence" value="ECO:0007669"/>
    <property type="project" value="UniProtKB-KW"/>
</dbReference>
<evidence type="ECO:0000256" key="3">
    <source>
        <dbReference type="ARBA" id="ARBA00022723"/>
    </source>
</evidence>
<evidence type="ECO:0000256" key="10">
    <source>
        <dbReference type="SAM" id="MobiDB-lite"/>
    </source>
</evidence>
<dbReference type="Gene3D" id="3.30.1840.10">
    <property type="entry name" value="Polyphosphate kinase middle domain"/>
    <property type="match status" value="1"/>
</dbReference>
<feature type="binding site" evidence="8">
    <location>
        <position position="542"/>
    </location>
    <ligand>
        <name>ATP</name>
        <dbReference type="ChEBI" id="CHEBI:30616"/>
    </ligand>
</feature>
<dbReference type="InterPro" id="IPR041108">
    <property type="entry name" value="PP_kinase_C_1"/>
</dbReference>
<evidence type="ECO:0000256" key="5">
    <source>
        <dbReference type="ARBA" id="ARBA00022777"/>
    </source>
</evidence>
<dbReference type="InterPro" id="IPR025200">
    <property type="entry name" value="PPK_C_dom2"/>
</dbReference>
<dbReference type="RefSeq" id="WP_120176253.1">
    <property type="nucleotide sequence ID" value="NZ_AP018786.1"/>
</dbReference>
<proteinExistence type="inferred from homology"/>
<dbReference type="AlphaFoldDB" id="A0A2Z6IBW2"/>
<dbReference type="InterPro" id="IPR036832">
    <property type="entry name" value="PPK_N_dom_sf"/>
</dbReference>
<dbReference type="GO" id="GO:0006799">
    <property type="term" value="P:polyphosphate biosynthetic process"/>
    <property type="evidence" value="ECO:0007669"/>
    <property type="project" value="UniProtKB-UniRule"/>
</dbReference>
<keyword evidence="7 8" id="KW-0460">Magnesium</keyword>
<dbReference type="NCBIfam" id="TIGR03705">
    <property type="entry name" value="poly_P_kin"/>
    <property type="match status" value="1"/>
</dbReference>
<dbReference type="KEGG" id="sutt:SUTMEG_04490"/>
<dbReference type="InterPro" id="IPR036830">
    <property type="entry name" value="PP_kinase_middle_dom_sf"/>
</dbReference>
<evidence type="ECO:0000256" key="9">
    <source>
        <dbReference type="RuleBase" id="RU003800"/>
    </source>
</evidence>
<dbReference type="InterPro" id="IPR024953">
    <property type="entry name" value="PP_kinase_middle"/>
</dbReference>
<dbReference type="NCBIfam" id="NF003917">
    <property type="entry name" value="PRK05443.1-1"/>
    <property type="match status" value="1"/>
</dbReference>
<comment type="similarity">
    <text evidence="8 9">Belongs to the polyphosphate kinase 1 (PPK1) family.</text>
</comment>
<dbReference type="PANTHER" id="PTHR30218">
    <property type="entry name" value="POLYPHOSPHATE KINASE"/>
    <property type="match status" value="1"/>
</dbReference>
<keyword evidence="1 8" id="KW-0597">Phosphoprotein</keyword>
<dbReference type="Pfam" id="PF17941">
    <property type="entry name" value="PP_kinase_C_1"/>
    <property type="match status" value="1"/>
</dbReference>
<comment type="function">
    <text evidence="8 9">Catalyzes the reversible transfer of the terminal phosphate of ATP to form a long-chain polyphosphate (polyP).</text>
</comment>
<comment type="cofactor">
    <cofactor evidence="8">
        <name>Mg(2+)</name>
        <dbReference type="ChEBI" id="CHEBI:18420"/>
    </cofactor>
</comment>
<evidence type="ECO:0000313" key="13">
    <source>
        <dbReference type="Proteomes" id="UP000271003"/>
    </source>
</evidence>
<comment type="PTM">
    <text evidence="8 9">An intermediate of this reaction is the autophosphorylated ppk in which a phosphate is covalently linked to a histidine residue through a N-P bond.</text>
</comment>
<feature type="region of interest" description="Disordered" evidence="10">
    <location>
        <begin position="1"/>
        <end position="68"/>
    </location>
</feature>
<dbReference type="SUPFAM" id="SSF56024">
    <property type="entry name" value="Phospholipase D/nuclease"/>
    <property type="match status" value="2"/>
</dbReference>
<dbReference type="InterPro" id="IPR003414">
    <property type="entry name" value="PP_kinase"/>
</dbReference>
<dbReference type="HAMAP" id="MF_00347">
    <property type="entry name" value="Polyphosphate_kinase"/>
    <property type="match status" value="1"/>
</dbReference>
<feature type="binding site" evidence="8">
    <location>
        <position position="113"/>
    </location>
    <ligand>
        <name>ATP</name>
        <dbReference type="ChEBI" id="CHEBI:30616"/>
    </ligand>
</feature>
<feature type="binding site" evidence="8">
    <location>
        <position position="638"/>
    </location>
    <ligand>
        <name>ATP</name>
        <dbReference type="ChEBI" id="CHEBI:30616"/>
    </ligand>
</feature>
<dbReference type="Gene3D" id="1.20.58.310">
    <property type="entry name" value="Polyphosphate kinase N-terminal domain"/>
    <property type="match status" value="1"/>
</dbReference>
<dbReference type="CDD" id="cd09168">
    <property type="entry name" value="PLDc_PaPPK1_C2_like"/>
    <property type="match status" value="1"/>
</dbReference>
<evidence type="ECO:0000256" key="2">
    <source>
        <dbReference type="ARBA" id="ARBA00022679"/>
    </source>
</evidence>
<gene>
    <name evidence="8 12" type="primary">ppk</name>
    <name evidence="12" type="ORF">SUTMEG_04490</name>
</gene>
<feature type="binding site" evidence="8">
    <location>
        <position position="449"/>
    </location>
    <ligand>
        <name>Mg(2+)</name>
        <dbReference type="ChEBI" id="CHEBI:18420"/>
    </ligand>
</feature>
<dbReference type="InterPro" id="IPR001736">
    <property type="entry name" value="PLipase_D/transphosphatidylase"/>
</dbReference>
<sequence>MTETQTPESAVAATAAAVAQPEAPAKPKARTTKSRAKTGTRKTPARAARSTADDDLPPPLPSAEGVTDLSDPRLYINREINWIEFDRKVLDEACDSNVPLLEQLKFLSIFYNNLDEFFMVRVSNICRQMKGGASSSSPDELPPAKQLAEIRKRVLGLLNRAQNHWRLKLHPALMERGVRLVRYKDLTDRQKSFLEGYFDNEIYPILTPQAIDPGHPFPTISNTSLNFLVKLESEEGVVRYARLKCPNNMSRFIFVPRTKESTYNELGFNSNSRDDDIILLEDLIREHIGSLFPGHRVSASMLFRITRNTDLEIEEDEADDLLEAVKDFVDQRRFGDVIRLELEHGSDTELSSFLVDHLELLPFQIYRVKGPLAMSEFMPLIGLDRPNLKDPSYKGLEPTFVQEGDVFAATRNRDILLYHPYESFSGVLDFIRRASVDPQVVAIKQTLYRCGNNSPIVAALIDARRRGKQVTAVVELKARFDEERNINWAEEMEKAGVNIVYGFVGLKIHAKLCLVVRREVDGMKRYVHISTGNYNPSSAKIYTDYGLLTANNDICADVSDLFNVMTGYSSQTKYRQLVVSPHSTRTSILEHIRKEVECHKANGNGRIIFKCNQLVDRHIIRALYEASQAGVRISLIIRGICCLRPGIPGISDNITVTSIVGRFLEHARAYWFDHAGEPVVLIGSADLMPRNLDGRIEVLVPVLDKSIRDRLKRSLDLQLADNVQSWTMGSDGRYTRQTVKRGEKAVDSQDYLAKHYGQI</sequence>
<feature type="active site" description="Phosphohistidine intermediate" evidence="8">
    <location>
        <position position="509"/>
    </location>
</feature>
<dbReference type="EC" id="2.7.4.1" evidence="8 9"/>
<dbReference type="NCBIfam" id="NF003921">
    <property type="entry name" value="PRK05443.2-2"/>
    <property type="match status" value="1"/>
</dbReference>
<dbReference type="CDD" id="cd09165">
    <property type="entry name" value="PLDc_PaPPK1_C1_like"/>
    <property type="match status" value="1"/>
</dbReference>
<dbReference type="Pfam" id="PF02503">
    <property type="entry name" value="PP_kinase"/>
    <property type="match status" value="1"/>
</dbReference>
<reference evidence="12 13" key="1">
    <citation type="journal article" date="2018" name="Int. J. Syst. Evol. Microbiol.">
        <title>Mesosutterella multiformis gen. nov., sp. nov., a member of the family Sutterellaceae and Sutterella megalosphaeroides sp. nov., isolated from human faeces.</title>
        <authorList>
            <person name="Sakamoto M."/>
            <person name="Ikeyama N."/>
            <person name="Kunihiro T."/>
            <person name="Iino T."/>
            <person name="Yuki M."/>
            <person name="Ohkuma M."/>
        </authorList>
    </citation>
    <scope>NUCLEOTIDE SEQUENCE [LARGE SCALE GENOMIC DNA]</scope>
    <source>
        <strain evidence="12 13">6FBBBH3</strain>
    </source>
</reference>
<evidence type="ECO:0000256" key="8">
    <source>
        <dbReference type="HAMAP-Rule" id="MF_00347"/>
    </source>
</evidence>
<dbReference type="Pfam" id="PF13090">
    <property type="entry name" value="PP_kinase_C"/>
    <property type="match status" value="1"/>
</dbReference>
<dbReference type="PIRSF" id="PIRSF015589">
    <property type="entry name" value="PP_kinase"/>
    <property type="match status" value="1"/>
</dbReference>
<dbReference type="InterPro" id="IPR025198">
    <property type="entry name" value="PPK_N_dom"/>
</dbReference>
<dbReference type="PROSITE" id="PS50035">
    <property type="entry name" value="PLD"/>
    <property type="match status" value="1"/>
</dbReference>
<feature type="compositionally biased region" description="Low complexity" evidence="10">
    <location>
        <begin position="1"/>
        <end position="23"/>
    </location>
</feature>
<accession>A0A2Z6IBW2</accession>
<keyword evidence="3 8" id="KW-0479">Metal-binding</keyword>
<evidence type="ECO:0000256" key="7">
    <source>
        <dbReference type="ARBA" id="ARBA00022842"/>
    </source>
</evidence>
<evidence type="ECO:0000313" key="12">
    <source>
        <dbReference type="EMBL" id="BBF22558.1"/>
    </source>
</evidence>
<dbReference type="GO" id="GO:0009358">
    <property type="term" value="C:polyphosphate kinase complex"/>
    <property type="evidence" value="ECO:0007669"/>
    <property type="project" value="InterPro"/>
</dbReference>
<comment type="catalytic activity">
    <reaction evidence="8 9">
        <text>[phosphate](n) + ATP = [phosphate](n+1) + ADP</text>
        <dbReference type="Rhea" id="RHEA:19573"/>
        <dbReference type="Rhea" id="RHEA-COMP:9859"/>
        <dbReference type="Rhea" id="RHEA-COMP:14280"/>
        <dbReference type="ChEBI" id="CHEBI:16838"/>
        <dbReference type="ChEBI" id="CHEBI:30616"/>
        <dbReference type="ChEBI" id="CHEBI:456216"/>
        <dbReference type="EC" id="2.7.4.1"/>
    </reaction>
</comment>
<keyword evidence="4 8" id="KW-0547">Nucleotide-binding</keyword>
<dbReference type="SUPFAM" id="SSF140356">
    <property type="entry name" value="PPK N-terminal domain-like"/>
    <property type="match status" value="1"/>
</dbReference>
<keyword evidence="5 8" id="KW-0418">Kinase</keyword>
<organism evidence="12 13">
    <name type="scientific">Sutterella megalosphaeroides</name>
    <dbReference type="NCBI Taxonomy" id="2494234"/>
    <lineage>
        <taxon>Bacteria</taxon>
        <taxon>Pseudomonadati</taxon>
        <taxon>Pseudomonadota</taxon>
        <taxon>Betaproteobacteria</taxon>
        <taxon>Burkholderiales</taxon>
        <taxon>Sutterellaceae</taxon>
        <taxon>Sutterella</taxon>
    </lineage>
</organism>
<keyword evidence="2 8" id="KW-0808">Transferase</keyword>
<dbReference type="GO" id="GO:0008976">
    <property type="term" value="F:polyphosphate kinase activity"/>
    <property type="evidence" value="ECO:0007669"/>
    <property type="project" value="UniProtKB-UniRule"/>
</dbReference>
<evidence type="ECO:0000256" key="4">
    <source>
        <dbReference type="ARBA" id="ARBA00022741"/>
    </source>
</evidence>
<feature type="binding site" evidence="8">
    <location>
        <position position="666"/>
    </location>
    <ligand>
        <name>ATP</name>
        <dbReference type="ChEBI" id="CHEBI:30616"/>
    </ligand>
</feature>
<dbReference type="FunFam" id="3.30.870.10:FF:000001">
    <property type="entry name" value="Polyphosphate kinase"/>
    <property type="match status" value="1"/>
</dbReference>
<evidence type="ECO:0000259" key="11">
    <source>
        <dbReference type="PROSITE" id="PS50035"/>
    </source>
</evidence>
<dbReference type="NCBIfam" id="NF003918">
    <property type="entry name" value="PRK05443.1-2"/>
    <property type="match status" value="1"/>
</dbReference>
<feature type="binding site" evidence="8">
    <location>
        <position position="479"/>
    </location>
    <ligand>
        <name>Mg(2+)</name>
        <dbReference type="ChEBI" id="CHEBI:18420"/>
    </ligand>
</feature>
<dbReference type="SUPFAM" id="SSF143724">
    <property type="entry name" value="PHP14-like"/>
    <property type="match status" value="1"/>
</dbReference>
<feature type="compositionally biased region" description="Basic residues" evidence="10">
    <location>
        <begin position="27"/>
        <end position="44"/>
    </location>
</feature>
<evidence type="ECO:0000256" key="6">
    <source>
        <dbReference type="ARBA" id="ARBA00022840"/>
    </source>
</evidence>